<gene>
    <name evidence="1" type="ORF">GCM10023210_28030</name>
</gene>
<dbReference type="PANTHER" id="PTHR46191">
    <property type="match status" value="1"/>
</dbReference>
<dbReference type="InterPro" id="IPR006439">
    <property type="entry name" value="HAD-SF_hydro_IA"/>
</dbReference>
<dbReference type="EMBL" id="BAABHX010000004">
    <property type="protein sequence ID" value="GAA5095371.1"/>
    <property type="molecule type" value="Genomic_DNA"/>
</dbReference>
<reference evidence="2" key="1">
    <citation type="journal article" date="2019" name="Int. J. Syst. Evol. Microbiol.">
        <title>The Global Catalogue of Microorganisms (GCM) 10K type strain sequencing project: providing services to taxonomists for standard genome sequencing and annotation.</title>
        <authorList>
            <consortium name="The Broad Institute Genomics Platform"/>
            <consortium name="The Broad Institute Genome Sequencing Center for Infectious Disease"/>
            <person name="Wu L."/>
            <person name="Ma J."/>
        </authorList>
    </citation>
    <scope>NUCLEOTIDE SEQUENCE [LARGE SCALE GENOMIC DNA]</scope>
    <source>
        <strain evidence="2">JCM 18019</strain>
    </source>
</reference>
<dbReference type="Gene3D" id="1.10.150.400">
    <property type="match status" value="1"/>
</dbReference>
<dbReference type="Gene3D" id="3.40.50.1000">
    <property type="entry name" value="HAD superfamily/HAD-like"/>
    <property type="match status" value="1"/>
</dbReference>
<proteinExistence type="predicted"/>
<dbReference type="PANTHER" id="PTHR46191:SF2">
    <property type="entry name" value="HALOACID DEHALOGENASE-LIKE HYDROLASE DOMAIN-CONTAINING PROTEIN 3"/>
    <property type="match status" value="1"/>
</dbReference>
<organism evidence="1 2">
    <name type="scientific">Chryseobacterium ginsengisoli</name>
    <dbReference type="NCBI Taxonomy" id="363853"/>
    <lineage>
        <taxon>Bacteria</taxon>
        <taxon>Pseudomonadati</taxon>
        <taxon>Bacteroidota</taxon>
        <taxon>Flavobacteriia</taxon>
        <taxon>Flavobacteriales</taxon>
        <taxon>Weeksellaceae</taxon>
        <taxon>Chryseobacterium group</taxon>
        <taxon>Chryseobacterium</taxon>
    </lineage>
</organism>
<dbReference type="Proteomes" id="UP001500353">
    <property type="component" value="Unassembled WGS sequence"/>
</dbReference>
<dbReference type="SUPFAM" id="SSF56784">
    <property type="entry name" value="HAD-like"/>
    <property type="match status" value="1"/>
</dbReference>
<evidence type="ECO:0000313" key="1">
    <source>
        <dbReference type="EMBL" id="GAA5095371.1"/>
    </source>
</evidence>
<accession>A0ABP9MHS4</accession>
<name>A0ABP9MHS4_9FLAO</name>
<comment type="caution">
    <text evidence="1">The sequence shown here is derived from an EMBL/GenBank/DDBJ whole genome shotgun (WGS) entry which is preliminary data.</text>
</comment>
<evidence type="ECO:0000313" key="2">
    <source>
        <dbReference type="Proteomes" id="UP001500353"/>
    </source>
</evidence>
<dbReference type="InterPro" id="IPR036412">
    <property type="entry name" value="HAD-like_sf"/>
</dbReference>
<protein>
    <recommendedName>
        <fullName evidence="3">Phosphoglycolate phosphatase</fullName>
    </recommendedName>
</protein>
<dbReference type="RefSeq" id="WP_345205200.1">
    <property type="nucleotide sequence ID" value="NZ_BAABHX010000004.1"/>
</dbReference>
<dbReference type="InterPro" id="IPR041492">
    <property type="entry name" value="HAD_2"/>
</dbReference>
<dbReference type="InterPro" id="IPR051828">
    <property type="entry name" value="HAD-like_hydrolase_domain"/>
</dbReference>
<dbReference type="InterPro" id="IPR023214">
    <property type="entry name" value="HAD_sf"/>
</dbReference>
<dbReference type="Pfam" id="PF13419">
    <property type="entry name" value="HAD_2"/>
    <property type="match status" value="1"/>
</dbReference>
<dbReference type="NCBIfam" id="TIGR01549">
    <property type="entry name" value="HAD-SF-IA-v1"/>
    <property type="match status" value="1"/>
</dbReference>
<sequence>MKTDIDIHNHSHFSFDLWLTLIKSHPEFKAKRVELFSSFFDVKKPIDEVAKVVKYYDDLCNSINEVIGENVDTFEIYLLILHSLEVDLKQLDKEKLNTFYQKSEDLFLEYQPVVIFENLHQFFDEIKNHGKTINILSNTGFIKGKTMRKFLINQNLDQYIDFHIYSDEINCSKPNPQIFQEVKNLIKNQDLDLKQILHIGDNPIADYKGAMDFGFNAHLLNTKYNL</sequence>
<dbReference type="SFLD" id="SFLDS00003">
    <property type="entry name" value="Haloacid_Dehalogenase"/>
    <property type="match status" value="1"/>
</dbReference>
<dbReference type="SFLD" id="SFLDG01129">
    <property type="entry name" value="C1.5:_HAD__Beta-PGM__Phosphata"/>
    <property type="match status" value="1"/>
</dbReference>
<keyword evidence="2" id="KW-1185">Reference proteome</keyword>
<evidence type="ECO:0008006" key="3">
    <source>
        <dbReference type="Google" id="ProtNLM"/>
    </source>
</evidence>